<evidence type="ECO:0000256" key="1">
    <source>
        <dbReference type="SAM" id="SignalP"/>
    </source>
</evidence>
<keyword evidence="3" id="KW-1185">Reference proteome</keyword>
<protein>
    <recommendedName>
        <fullName evidence="4">PsbP C-terminal domain-containing protein</fullName>
    </recommendedName>
</protein>
<name>A0A081BN04_9BACT</name>
<feature type="chain" id="PRO_5001755192" description="PsbP C-terminal domain-containing protein" evidence="1">
    <location>
        <begin position="21"/>
        <end position="176"/>
    </location>
</feature>
<dbReference type="HOGENOM" id="CLU_1522284_0_0_0"/>
<dbReference type="Proteomes" id="UP000030700">
    <property type="component" value="Unassembled WGS sequence"/>
</dbReference>
<organism evidence="2">
    <name type="scientific">Candidatus Moduliflexus flocculans</name>
    <dbReference type="NCBI Taxonomy" id="1499966"/>
    <lineage>
        <taxon>Bacteria</taxon>
        <taxon>Candidatus Moduliflexota</taxon>
        <taxon>Candidatus Moduliflexia</taxon>
        <taxon>Candidatus Moduliflexales</taxon>
        <taxon>Candidatus Moduliflexaceae</taxon>
    </lineage>
</organism>
<sequence length="176" mass="20045">MKKLLMVLLFAVLATSLAWAEESTTYYYPTQESAEFSVVIPDSWKVETKETGDTVQLVVAKEEGIAFIIQPLAAKDVDKIDQETWDSIVDEPIQQSFKDIEYTGEPEEETINDIEFWSEYATAKWKEDGEPMSLRVSIFFPSEETTCLLYAFANEEGLKKYNDELTAIIQSIKSAE</sequence>
<dbReference type="AlphaFoldDB" id="A0A081BN04"/>
<proteinExistence type="predicted"/>
<accession>A0A081BN04</accession>
<dbReference type="EMBL" id="DF820457">
    <property type="protein sequence ID" value="GAK51770.1"/>
    <property type="molecule type" value="Genomic_DNA"/>
</dbReference>
<evidence type="ECO:0000313" key="3">
    <source>
        <dbReference type="Proteomes" id="UP000030700"/>
    </source>
</evidence>
<reference evidence="2" key="1">
    <citation type="journal article" date="2015" name="PeerJ">
        <title>First genomic representation of candidate bacterial phylum KSB3 points to enhanced environmental sensing as a trigger of wastewater bulking.</title>
        <authorList>
            <person name="Sekiguchi Y."/>
            <person name="Ohashi A."/>
            <person name="Parks D.H."/>
            <person name="Yamauchi T."/>
            <person name="Tyson G.W."/>
            <person name="Hugenholtz P."/>
        </authorList>
    </citation>
    <scope>NUCLEOTIDE SEQUENCE [LARGE SCALE GENOMIC DNA]</scope>
</reference>
<evidence type="ECO:0000313" key="2">
    <source>
        <dbReference type="EMBL" id="GAK51770.1"/>
    </source>
</evidence>
<evidence type="ECO:0008006" key="4">
    <source>
        <dbReference type="Google" id="ProtNLM"/>
    </source>
</evidence>
<gene>
    <name evidence="2" type="ORF">U14_03015</name>
</gene>
<keyword evidence="1" id="KW-0732">Signal</keyword>
<feature type="signal peptide" evidence="1">
    <location>
        <begin position="1"/>
        <end position="20"/>
    </location>
</feature>